<organism evidence="2 3">
    <name type="scientific">Durio zibethinus</name>
    <name type="common">Durian</name>
    <dbReference type="NCBI Taxonomy" id="66656"/>
    <lineage>
        <taxon>Eukaryota</taxon>
        <taxon>Viridiplantae</taxon>
        <taxon>Streptophyta</taxon>
        <taxon>Embryophyta</taxon>
        <taxon>Tracheophyta</taxon>
        <taxon>Spermatophyta</taxon>
        <taxon>Magnoliopsida</taxon>
        <taxon>eudicotyledons</taxon>
        <taxon>Gunneridae</taxon>
        <taxon>Pentapetalae</taxon>
        <taxon>rosids</taxon>
        <taxon>malvids</taxon>
        <taxon>Malvales</taxon>
        <taxon>Malvaceae</taxon>
        <taxon>Helicteroideae</taxon>
        <taxon>Durio</taxon>
    </lineage>
</organism>
<feature type="compositionally biased region" description="Acidic residues" evidence="1">
    <location>
        <begin position="141"/>
        <end position="151"/>
    </location>
</feature>
<keyword evidence="2" id="KW-1185">Reference proteome</keyword>
<dbReference type="InterPro" id="IPR008507">
    <property type="entry name" value="DUF789"/>
</dbReference>
<dbReference type="PANTHER" id="PTHR31343">
    <property type="entry name" value="T15D22.8"/>
    <property type="match status" value="1"/>
</dbReference>
<dbReference type="Pfam" id="PF05623">
    <property type="entry name" value="DUF789"/>
    <property type="match status" value="1"/>
</dbReference>
<dbReference type="AlphaFoldDB" id="A0A6P5ZQX5"/>
<protein>
    <submittedName>
        <fullName evidence="3">Uncharacterized protein LOC111303343</fullName>
    </submittedName>
</protein>
<evidence type="ECO:0000313" key="2">
    <source>
        <dbReference type="Proteomes" id="UP000515121"/>
    </source>
</evidence>
<evidence type="ECO:0000256" key="1">
    <source>
        <dbReference type="SAM" id="MobiDB-lite"/>
    </source>
</evidence>
<evidence type="ECO:0000313" key="3">
    <source>
        <dbReference type="RefSeq" id="XP_022755263.1"/>
    </source>
</evidence>
<name>A0A6P5ZQX5_DURZI</name>
<dbReference type="RefSeq" id="XP_022755263.1">
    <property type="nucleotide sequence ID" value="XM_022899528.1"/>
</dbReference>
<dbReference type="OrthoDB" id="1896065at2759"/>
<proteinExistence type="predicted"/>
<dbReference type="KEGG" id="dzi:111303343"/>
<gene>
    <name evidence="3" type="primary">LOC111303343</name>
</gene>
<sequence>MWDLAPSSSSTNLRRFLHCVTPNPPSSCLPKGWMDTGYGDCGADETLFSIGLFTCVNFVFQSCIGDLNSLWQPADKDNIEYYSLADLWNCYEEWSAYGVATQVVKGSGESITQYFAPYLSGIQIYTDKCAPVSRSQKEDSDVLEVESDSWSDDSGSDKLSRSLTNNSSRTWDAISEDSNFDQDSSLSMRDKLGYLYLEYLERSSPYFRVPLMDKITELARSHPGLMTLKSLDLSPASWMAVAWYPIYHIPFQRNKKDLAACFLTYHTLSLSFQDTEVEYDENNSWKETCYTKGKQKEGSSSMIPLSPFGLATYKMQGNLWVKPDTCDPERMMNLYGAADSWLKQLNVHHHDFNFFSFHSKMYIGECL</sequence>
<dbReference type="GeneID" id="111303343"/>
<dbReference type="PANTHER" id="PTHR31343:SF29">
    <property type="entry name" value="DUF789 DOMAIN-CONTAINING PROTEIN"/>
    <property type="match status" value="1"/>
</dbReference>
<feature type="region of interest" description="Disordered" evidence="1">
    <location>
        <begin position="136"/>
        <end position="164"/>
    </location>
</feature>
<accession>A0A6P5ZQX5</accession>
<dbReference type="Proteomes" id="UP000515121">
    <property type="component" value="Unplaced"/>
</dbReference>
<reference evidence="3" key="1">
    <citation type="submission" date="2025-08" db="UniProtKB">
        <authorList>
            <consortium name="RefSeq"/>
        </authorList>
    </citation>
    <scope>IDENTIFICATION</scope>
    <source>
        <tissue evidence="3">Fruit stalk</tissue>
    </source>
</reference>